<organism evidence="4 5">
    <name type="scientific">Micromonospora purpureochromogenes</name>
    <dbReference type="NCBI Taxonomy" id="47872"/>
    <lineage>
        <taxon>Bacteria</taxon>
        <taxon>Bacillati</taxon>
        <taxon>Actinomycetota</taxon>
        <taxon>Actinomycetes</taxon>
        <taxon>Micromonosporales</taxon>
        <taxon>Micromonosporaceae</taxon>
        <taxon>Micromonospora</taxon>
    </lineage>
</organism>
<protein>
    <recommendedName>
        <fullName evidence="6">Restriction system protein Mrr-like N-terminal domain-containing protein</fullName>
    </recommendedName>
</protein>
<dbReference type="Pfam" id="PF18755">
    <property type="entry name" value="RAMA"/>
    <property type="match status" value="1"/>
</dbReference>
<feature type="region of interest" description="Disordered" evidence="1">
    <location>
        <begin position="138"/>
        <end position="164"/>
    </location>
</feature>
<dbReference type="RefSeq" id="WP_179805053.1">
    <property type="nucleotide sequence ID" value="NZ_JACCCQ010000001.1"/>
</dbReference>
<evidence type="ECO:0000313" key="4">
    <source>
        <dbReference type="EMBL" id="NYF59352.1"/>
    </source>
</evidence>
<dbReference type="InterPro" id="IPR013321">
    <property type="entry name" value="Arc_rbn_hlx_hlx"/>
</dbReference>
<evidence type="ECO:0000259" key="3">
    <source>
        <dbReference type="Pfam" id="PF18755"/>
    </source>
</evidence>
<sequence length="257" mass="29213">MDDEVYALLQSKAEAFVDTPNTVLRRLLNLTGSVAEPVERRAGRADVKPASSTKLARLLADGILVVDERLVWDRRNQGKQHEAWLTNDGRLRLRDGSLHDTPSSAARHVAGYEVNGWKAWQRQRDGKSLSDIWEEHDQPATATTGTESNGPSSKVPPQRPVGRMRGLTPQKAFRRYILAILQEVGGRQEADKLLAELERRMEHTFLEGDYRILDGREVRWRNAARWERKDMVDDGLIKRSENRGVWELTSKGMNAPK</sequence>
<name>A0ABX2RVI6_9ACTN</name>
<comment type="caution">
    <text evidence="4">The sequence shown here is derived from an EMBL/GenBank/DDBJ whole genome shotgun (WGS) entry which is preliminary data.</text>
</comment>
<dbReference type="EMBL" id="JACCCQ010000001">
    <property type="protein sequence ID" value="NYF59352.1"/>
    <property type="molecule type" value="Genomic_DNA"/>
</dbReference>
<feature type="domain" description="Restriction system protein Mrr-like N-terminal" evidence="2">
    <location>
        <begin position="173"/>
        <end position="255"/>
    </location>
</feature>
<dbReference type="Pfam" id="PF14338">
    <property type="entry name" value="Mrr_N"/>
    <property type="match status" value="1"/>
</dbReference>
<gene>
    <name evidence="4" type="ORF">HDA35_005183</name>
</gene>
<dbReference type="InterPro" id="IPR040843">
    <property type="entry name" value="RAMA"/>
</dbReference>
<feature type="domain" description="RAMA" evidence="3">
    <location>
        <begin position="46"/>
        <end position="136"/>
    </location>
</feature>
<dbReference type="Gene3D" id="1.10.1220.10">
    <property type="entry name" value="Met repressor-like"/>
    <property type="match status" value="1"/>
</dbReference>
<feature type="compositionally biased region" description="Polar residues" evidence="1">
    <location>
        <begin position="140"/>
        <end position="152"/>
    </location>
</feature>
<dbReference type="InterPro" id="IPR025745">
    <property type="entry name" value="Mrr-like_N_dom"/>
</dbReference>
<evidence type="ECO:0000313" key="5">
    <source>
        <dbReference type="Proteomes" id="UP000631553"/>
    </source>
</evidence>
<evidence type="ECO:0008006" key="6">
    <source>
        <dbReference type="Google" id="ProtNLM"/>
    </source>
</evidence>
<dbReference type="Proteomes" id="UP000631553">
    <property type="component" value="Unassembled WGS sequence"/>
</dbReference>
<evidence type="ECO:0000259" key="2">
    <source>
        <dbReference type="Pfam" id="PF14338"/>
    </source>
</evidence>
<evidence type="ECO:0000256" key="1">
    <source>
        <dbReference type="SAM" id="MobiDB-lite"/>
    </source>
</evidence>
<accession>A0ABX2RVI6</accession>
<keyword evidence="5" id="KW-1185">Reference proteome</keyword>
<reference evidence="4 5" key="1">
    <citation type="submission" date="2020-07" db="EMBL/GenBank/DDBJ databases">
        <title>Sequencing the genomes of 1000 actinobacteria strains.</title>
        <authorList>
            <person name="Klenk H.-P."/>
        </authorList>
    </citation>
    <scope>NUCLEOTIDE SEQUENCE [LARGE SCALE GENOMIC DNA]</scope>
    <source>
        <strain evidence="4 5">DSM 43814</strain>
    </source>
</reference>
<proteinExistence type="predicted"/>